<feature type="active site" evidence="11">
    <location>
        <position position="442"/>
    </location>
</feature>
<keyword evidence="16" id="KW-1185">Reference proteome</keyword>
<keyword evidence="7" id="KW-0325">Glycoprotein</keyword>
<evidence type="ECO:0000256" key="7">
    <source>
        <dbReference type="ARBA" id="ARBA00023180"/>
    </source>
</evidence>
<dbReference type="GO" id="GO:0016020">
    <property type="term" value="C:membrane"/>
    <property type="evidence" value="ECO:0007669"/>
    <property type="project" value="InterPro"/>
</dbReference>
<dbReference type="PANTHER" id="PTHR11742">
    <property type="entry name" value="MANNOSYL-OLIGOSACCHARIDE ALPHA-1,2-MANNOSIDASE-RELATED"/>
    <property type="match status" value="1"/>
</dbReference>
<evidence type="ECO:0000256" key="2">
    <source>
        <dbReference type="ARBA" id="ARBA00004922"/>
    </source>
</evidence>
<feature type="active site" description="Proton donor" evidence="11">
    <location>
        <position position="400"/>
    </location>
</feature>
<feature type="active site" description="Proton donor" evidence="11">
    <location>
        <position position="162"/>
    </location>
</feature>
<reference evidence="15 16" key="1">
    <citation type="journal article" date="2020" name="ISME J.">
        <title>Uncovering the hidden diversity of litter-decomposition mechanisms in mushroom-forming fungi.</title>
        <authorList>
            <person name="Floudas D."/>
            <person name="Bentzer J."/>
            <person name="Ahren D."/>
            <person name="Johansson T."/>
            <person name="Persson P."/>
            <person name="Tunlid A."/>
        </authorList>
    </citation>
    <scope>NUCLEOTIDE SEQUENCE [LARGE SCALE GENOMIC DNA]</scope>
    <source>
        <strain evidence="15 16">CBS 101986</strain>
    </source>
</reference>
<comment type="catalytic activity">
    <reaction evidence="9">
        <text>N(4)-(alpha-D-Man-(1-&gt;2)-alpha-D-Man-(1-&gt;2)-alpha-D-Man-(1-&gt;3)-[alpha-D-Man-(1-&gt;3)-[alpha-D-Man-(1-&gt;2)-alpha-D-Man-(1-&gt;6)]-alpha-D-Man-(1-&gt;6)]-beta-D-Man-(1-&gt;4)-beta-D-GlcNAc-(1-&gt;4)-beta-D-GlcNAc)-L-asparaginyl-[protein] (N-glucan mannose isomer 8A1,2,3B1,3) + 3 H2O = N(4)-(alpha-D-Man-(1-&gt;3)-[alpha-D-Man-(1-&gt;3)-[alpha-D-Man-(1-&gt;6)]-alpha-D-Man-(1-&gt;6)]-beta-D-Man-(1-&gt;4)-beta-D-GlcNAc-(1-&gt;4)-beta-D-GlcNAc)-L-asparaginyl-[protein] (N-glucan mannose isomer 5A1,2) + 3 beta-D-mannose</text>
        <dbReference type="Rhea" id="RHEA:56028"/>
        <dbReference type="Rhea" id="RHEA-COMP:14358"/>
        <dbReference type="Rhea" id="RHEA-COMP:14367"/>
        <dbReference type="ChEBI" id="CHEBI:15377"/>
        <dbReference type="ChEBI" id="CHEBI:28563"/>
        <dbReference type="ChEBI" id="CHEBI:59087"/>
        <dbReference type="ChEBI" id="CHEBI:60628"/>
        <dbReference type="EC" id="3.2.1.113"/>
    </reaction>
</comment>
<comment type="caution">
    <text evidence="15">The sequence shown here is derived from an EMBL/GenBank/DDBJ whole genome shotgun (WGS) entry which is preliminary data.</text>
</comment>
<evidence type="ECO:0000256" key="11">
    <source>
        <dbReference type="PIRSR" id="PIRSR601382-1"/>
    </source>
</evidence>
<dbReference type="GO" id="GO:0005783">
    <property type="term" value="C:endoplasmic reticulum"/>
    <property type="evidence" value="ECO:0007669"/>
    <property type="project" value="TreeGrafter"/>
</dbReference>
<dbReference type="Gene3D" id="1.50.10.10">
    <property type="match status" value="1"/>
</dbReference>
<keyword evidence="12" id="KW-0479">Metal-binding</keyword>
<evidence type="ECO:0000256" key="14">
    <source>
        <dbReference type="RuleBase" id="RU361193"/>
    </source>
</evidence>
<dbReference type="SUPFAM" id="SSF48225">
    <property type="entry name" value="Seven-hairpin glycosidases"/>
    <property type="match status" value="1"/>
</dbReference>
<keyword evidence="6 13" id="KW-1015">Disulfide bond</keyword>
<comment type="pathway">
    <text evidence="2">Protein modification; protein glycosylation.</text>
</comment>
<dbReference type="GO" id="GO:0004571">
    <property type="term" value="F:mannosyl-oligosaccharide 1,2-alpha-mannosidase activity"/>
    <property type="evidence" value="ECO:0007669"/>
    <property type="project" value="UniProtKB-EC"/>
</dbReference>
<dbReference type="InterPro" id="IPR050749">
    <property type="entry name" value="Glycosyl_Hydrolase_47"/>
</dbReference>
<evidence type="ECO:0000256" key="4">
    <source>
        <dbReference type="ARBA" id="ARBA00022729"/>
    </source>
</evidence>
<evidence type="ECO:0000256" key="5">
    <source>
        <dbReference type="ARBA" id="ARBA00022801"/>
    </source>
</evidence>
<sequence>MWHAHAGLRFGQPPWSSFEMAYLSSYKLLLLAQVPMQATMYIPTFLSFFLLSLSLCQSGSAYLVQKPGLTVPSSDAQYKEQVKTMFRDSYAVYQKYAFGHDEVAPISGGFYDPRNGWGATIVDALSTMKVMGLDDLFTEGVKFASKIDFSKSPTSNNVSVFESSIRYIGGLLSAYELSGFAYPVLVEKSKQLADKLVYAWVGNNDVPYGFVDFSTNSPQQQVTNVAEAGSLTLEWATLSKYTKDDKYRKLAEKSALRIARNSLPLPGLPAQGLDPATGNPLGAYVTWGGGTDSYLEYLIKYPRLNSSVDATFVDSWRTAVTSSINTLMKKSIPGNHAYLADFDDYRNIKHIGSHLACFHGGNWLLGGKLLNNQTIVNAALDLVDACWNTYSSTATGIGPEQFAFVSSDGSYTGGPSPSAADTAFNKAKGFYITASDYYLRPEVLESNFYAWRVTGDTKYLSRAADATKSFQMYLRDPSGGYGGFIDVNNQKAARIDDTTSFWFAEVLKYLYLTFDDPSRFSLDNYVFNTEAHPLMVSAAPNTFGTGKLLKNPVHVLDAGSKLVALPRPSQIPAALFPPSIRK</sequence>
<dbReference type="InterPro" id="IPR012341">
    <property type="entry name" value="6hp_glycosidase-like_sf"/>
</dbReference>
<evidence type="ECO:0000313" key="16">
    <source>
        <dbReference type="Proteomes" id="UP000567179"/>
    </source>
</evidence>
<evidence type="ECO:0000256" key="1">
    <source>
        <dbReference type="ARBA" id="ARBA00001913"/>
    </source>
</evidence>
<evidence type="ECO:0000256" key="8">
    <source>
        <dbReference type="ARBA" id="ARBA00023295"/>
    </source>
</evidence>
<comment type="similarity">
    <text evidence="3 14">Belongs to the glycosyl hydrolase 47 family.</text>
</comment>
<proteinExistence type="inferred from homology"/>
<comment type="cofactor">
    <cofactor evidence="1 12">
        <name>Ca(2+)</name>
        <dbReference type="ChEBI" id="CHEBI:29108"/>
    </cofactor>
</comment>
<keyword evidence="8 14" id="KW-0326">Glycosidase</keyword>
<feature type="active site" evidence="11">
    <location>
        <position position="292"/>
    </location>
</feature>
<dbReference type="InterPro" id="IPR036026">
    <property type="entry name" value="Seven-hairpin_glycosidases"/>
</dbReference>
<feature type="binding site" evidence="12">
    <location>
        <position position="529"/>
    </location>
    <ligand>
        <name>Ca(2+)</name>
        <dbReference type="ChEBI" id="CHEBI:29108"/>
    </ligand>
</feature>
<keyword evidence="4" id="KW-0732">Signal</keyword>
<dbReference type="Proteomes" id="UP000567179">
    <property type="component" value="Unassembled WGS sequence"/>
</dbReference>
<comment type="catalytic activity">
    <reaction evidence="10">
        <text>N(4)-(alpha-D-Man-(1-&gt;2)-alpha-D-Man-(1-&gt;2)-alpha-D-Man-(1-&gt;3)-[alpha-D-Man-(1-&gt;2)-alpha-D-Man-(1-&gt;3)-[alpha-D-Man-(1-&gt;2)-alpha-D-Man-(1-&gt;6)]-alpha-D-Man-(1-&gt;6)]-beta-D-Man-(1-&gt;4)-beta-D-GlcNAc-(1-&gt;4)-beta-D-GlcNAc)-L-asparaginyl-[protein] (N-glucan mannose isomer 9A1,2,3B1,2,3) + 4 H2O = N(4)-(alpha-D-Man-(1-&gt;3)-[alpha-D-Man-(1-&gt;3)-[alpha-D-Man-(1-&gt;6)]-alpha-D-Man-(1-&gt;6)]-beta-D-Man-(1-&gt;4)-beta-D-GlcNAc-(1-&gt;4)-beta-D-GlcNAc)-L-asparaginyl-[protein] (N-glucan mannose isomer 5A1,2) + 4 beta-D-mannose</text>
        <dbReference type="Rhea" id="RHEA:56008"/>
        <dbReference type="Rhea" id="RHEA-COMP:14356"/>
        <dbReference type="Rhea" id="RHEA-COMP:14367"/>
        <dbReference type="ChEBI" id="CHEBI:15377"/>
        <dbReference type="ChEBI" id="CHEBI:28563"/>
        <dbReference type="ChEBI" id="CHEBI:59087"/>
        <dbReference type="ChEBI" id="CHEBI:139493"/>
        <dbReference type="EC" id="3.2.1.113"/>
    </reaction>
</comment>
<dbReference type="InterPro" id="IPR001382">
    <property type="entry name" value="Glyco_hydro_47"/>
</dbReference>
<evidence type="ECO:0000256" key="9">
    <source>
        <dbReference type="ARBA" id="ARBA00047669"/>
    </source>
</evidence>
<evidence type="ECO:0000256" key="3">
    <source>
        <dbReference type="ARBA" id="ARBA00007658"/>
    </source>
</evidence>
<dbReference type="PANTHER" id="PTHR11742:SF101">
    <property type="entry name" value="MANNOSYL-OLIGOSACCHARIDE ALPHA-1,2-MANNOSIDASE 1B"/>
    <property type="match status" value="1"/>
</dbReference>
<keyword evidence="12" id="KW-0106">Calcium</keyword>
<dbReference type="GO" id="GO:0005975">
    <property type="term" value="P:carbohydrate metabolic process"/>
    <property type="evidence" value="ECO:0007669"/>
    <property type="project" value="InterPro"/>
</dbReference>
<name>A0A8H5AUP8_9AGAR</name>
<dbReference type="GO" id="GO:0005509">
    <property type="term" value="F:calcium ion binding"/>
    <property type="evidence" value="ECO:0007669"/>
    <property type="project" value="InterPro"/>
</dbReference>
<dbReference type="PRINTS" id="PR00747">
    <property type="entry name" value="GLYHDRLASE47"/>
</dbReference>
<dbReference type="Pfam" id="PF01532">
    <property type="entry name" value="Glyco_hydro_47"/>
    <property type="match status" value="1"/>
</dbReference>
<dbReference type="EC" id="3.2.1.-" evidence="14"/>
<accession>A0A8H5AUP8</accession>
<evidence type="ECO:0000256" key="6">
    <source>
        <dbReference type="ARBA" id="ARBA00023157"/>
    </source>
</evidence>
<protein>
    <recommendedName>
        <fullName evidence="14">alpha-1,2-Mannosidase</fullName>
        <ecNumber evidence="14">3.2.1.-</ecNumber>
    </recommendedName>
</protein>
<organism evidence="15 16">
    <name type="scientific">Psilocybe cf. subviscida</name>
    <dbReference type="NCBI Taxonomy" id="2480587"/>
    <lineage>
        <taxon>Eukaryota</taxon>
        <taxon>Fungi</taxon>
        <taxon>Dikarya</taxon>
        <taxon>Basidiomycota</taxon>
        <taxon>Agaricomycotina</taxon>
        <taxon>Agaricomycetes</taxon>
        <taxon>Agaricomycetidae</taxon>
        <taxon>Agaricales</taxon>
        <taxon>Agaricineae</taxon>
        <taxon>Strophariaceae</taxon>
        <taxon>Psilocybe</taxon>
    </lineage>
</organism>
<gene>
    <name evidence="15" type="ORF">D9619_007982</name>
</gene>
<evidence type="ECO:0000313" key="15">
    <source>
        <dbReference type="EMBL" id="KAF5311116.1"/>
    </source>
</evidence>
<dbReference type="GO" id="GO:0036503">
    <property type="term" value="P:ERAD pathway"/>
    <property type="evidence" value="ECO:0007669"/>
    <property type="project" value="UniProtKB-ARBA"/>
</dbReference>
<evidence type="ECO:0000256" key="13">
    <source>
        <dbReference type="PIRSR" id="PIRSR601382-3"/>
    </source>
</evidence>
<feature type="disulfide bond" evidence="13">
    <location>
        <begin position="357"/>
        <end position="386"/>
    </location>
</feature>
<keyword evidence="5 14" id="KW-0378">Hydrolase</keyword>
<dbReference type="OrthoDB" id="8118055at2759"/>
<evidence type="ECO:0000256" key="10">
    <source>
        <dbReference type="ARBA" id="ARBA00048605"/>
    </source>
</evidence>
<dbReference type="AlphaFoldDB" id="A0A8H5AUP8"/>
<dbReference type="EMBL" id="JAACJJ010000057">
    <property type="protein sequence ID" value="KAF5311116.1"/>
    <property type="molecule type" value="Genomic_DNA"/>
</dbReference>
<evidence type="ECO:0000256" key="12">
    <source>
        <dbReference type="PIRSR" id="PIRSR601382-2"/>
    </source>
</evidence>